<keyword evidence="3" id="KW-0677">Repeat</keyword>
<comment type="similarity">
    <text evidence="1">Belongs to the APC1 family.</text>
</comment>
<dbReference type="EMBL" id="JAHFZB010000006">
    <property type="protein sequence ID" value="KAK6488845.1"/>
    <property type="molecule type" value="Genomic_DNA"/>
</dbReference>
<dbReference type="Proteomes" id="UP001369086">
    <property type="component" value="Unassembled WGS sequence"/>
</dbReference>
<organism evidence="11 12">
    <name type="scientific">Huso huso</name>
    <name type="common">Beluga</name>
    <name type="synonym">Acipenser huso</name>
    <dbReference type="NCBI Taxonomy" id="61971"/>
    <lineage>
        <taxon>Eukaryota</taxon>
        <taxon>Metazoa</taxon>
        <taxon>Chordata</taxon>
        <taxon>Craniata</taxon>
        <taxon>Vertebrata</taxon>
        <taxon>Euteleostomi</taxon>
        <taxon>Actinopterygii</taxon>
        <taxon>Chondrostei</taxon>
        <taxon>Acipenseriformes</taxon>
        <taxon>Acipenseridae</taxon>
        <taxon>Huso</taxon>
    </lineage>
</organism>
<dbReference type="Gene3D" id="1.25.10.10">
    <property type="entry name" value="Leucine-rich Repeat Variant"/>
    <property type="match status" value="2"/>
</dbReference>
<feature type="domain" description="Anaphase-promoting complex subunit 1 C-terminal" evidence="8">
    <location>
        <begin position="1736"/>
        <end position="1894"/>
    </location>
</feature>
<keyword evidence="2" id="KW-0132">Cell division</keyword>
<evidence type="ECO:0000256" key="4">
    <source>
        <dbReference type="ARBA" id="ARBA00022776"/>
    </source>
</evidence>
<feature type="domain" description="Anaphase-promoting complex subunit 1 N-terminal" evidence="7">
    <location>
        <begin position="585"/>
        <end position="660"/>
    </location>
</feature>
<dbReference type="InterPro" id="IPR049255">
    <property type="entry name" value="Apc1_N"/>
</dbReference>
<dbReference type="PANTHER" id="PTHR12827:SF3">
    <property type="entry name" value="ANAPHASE-PROMOTING COMPLEX SUBUNIT 1"/>
    <property type="match status" value="1"/>
</dbReference>
<dbReference type="InterPro" id="IPR048971">
    <property type="entry name" value="Apc1_3rd"/>
</dbReference>
<evidence type="ECO:0000313" key="11">
    <source>
        <dbReference type="EMBL" id="KAK6488845.1"/>
    </source>
</evidence>
<accession>A0ABR0ZWV1</accession>
<dbReference type="Pfam" id="PF12859">
    <property type="entry name" value="ANAPC1"/>
    <property type="match status" value="2"/>
</dbReference>
<dbReference type="InterPro" id="IPR024990">
    <property type="entry name" value="Apc1"/>
</dbReference>
<reference evidence="11 12" key="1">
    <citation type="submission" date="2021-05" db="EMBL/GenBank/DDBJ databases">
        <authorList>
            <person name="Zahm M."/>
            <person name="Klopp C."/>
            <person name="Cabau C."/>
            <person name="Kuhl H."/>
            <person name="Suciu R."/>
            <person name="Ciorpac M."/>
            <person name="Holostenco D."/>
            <person name="Gessner J."/>
            <person name="Wuertz S."/>
            <person name="Hohne C."/>
            <person name="Stock M."/>
            <person name="Gislard M."/>
            <person name="Lluch J."/>
            <person name="Milhes M."/>
            <person name="Lampietro C."/>
            <person name="Lopez Roques C."/>
            <person name="Donnadieu C."/>
            <person name="Du K."/>
            <person name="Schartl M."/>
            <person name="Guiguen Y."/>
        </authorList>
    </citation>
    <scope>NUCLEOTIDE SEQUENCE [LARGE SCALE GENOMIC DNA]</scope>
    <source>
        <strain evidence="11">Hh-F2</strain>
        <tissue evidence="11">Blood</tissue>
    </source>
</reference>
<dbReference type="Pfam" id="PF21282">
    <property type="entry name" value="APC1_3rd"/>
    <property type="match status" value="1"/>
</dbReference>
<feature type="domain" description="Anaphase-promoting complex subunit 1 N-terminal" evidence="7">
    <location>
        <begin position="86"/>
        <end position="198"/>
    </location>
</feature>
<keyword evidence="5" id="KW-0131">Cell cycle</keyword>
<evidence type="ECO:0000256" key="1">
    <source>
        <dbReference type="ARBA" id="ARBA00010547"/>
    </source>
</evidence>
<comment type="caution">
    <text evidence="11">The sequence shown here is derived from an EMBL/GenBank/DDBJ whole genome shotgun (WGS) entry which is preliminary data.</text>
</comment>
<keyword evidence="12" id="KW-1185">Reference proteome</keyword>
<evidence type="ECO:0000259" key="7">
    <source>
        <dbReference type="Pfam" id="PF12859"/>
    </source>
</evidence>
<feature type="domain" description="Anaphase-promoting complex subunit 1 middle" evidence="9">
    <location>
        <begin position="663"/>
        <end position="981"/>
    </location>
</feature>
<evidence type="ECO:0000256" key="2">
    <source>
        <dbReference type="ARBA" id="ARBA00022618"/>
    </source>
</evidence>
<gene>
    <name evidence="11" type="ORF">HHUSO_G7781</name>
</gene>
<evidence type="ECO:0000256" key="3">
    <source>
        <dbReference type="ARBA" id="ARBA00022737"/>
    </source>
</evidence>
<dbReference type="PANTHER" id="PTHR12827">
    <property type="entry name" value="MEIOTIC CHECKPOINT REGULATOR TSG24 FAMILY MEMBER"/>
    <property type="match status" value="1"/>
</dbReference>
<evidence type="ECO:0000259" key="9">
    <source>
        <dbReference type="Pfam" id="PF20518"/>
    </source>
</evidence>
<evidence type="ECO:0000256" key="6">
    <source>
        <dbReference type="SAM" id="MobiDB-lite"/>
    </source>
</evidence>
<feature type="domain" description="Anaphase-promoting complex subunit 1 beta-sandwich" evidence="10">
    <location>
        <begin position="1617"/>
        <end position="1702"/>
    </location>
</feature>
<dbReference type="InterPro" id="IPR041221">
    <property type="entry name" value="APC1_C"/>
</dbReference>
<proteinExistence type="inferred from homology"/>
<dbReference type="InterPro" id="IPR011989">
    <property type="entry name" value="ARM-like"/>
</dbReference>
<dbReference type="Pfam" id="PF18122">
    <property type="entry name" value="APC1_C"/>
    <property type="match status" value="1"/>
</dbReference>
<keyword evidence="4" id="KW-0498">Mitosis</keyword>
<sequence length="2024" mass="225277">MSNVYEERATMIAAGELQEFVPFGRDHCKNHPNAVNLQLRQLQPASELWSSDGAAGLVGSLREVTLHEKQRESWQLRKGTGGDIEEVEFEEELYVAGNMVIWTRGSKNQASYVYKAFTVDSPVLQAVWCNFSVPQNKEMETEIIETVCIVQNTCVNIHSVNGKDFISPLPFQVASVWPSKFGLLFERSNPGTDVTQSPPREPLPTVFSMLHPLDEIAPVCKSAGLFEALRVQYVSDSTLKIVFISCEPSIVMTYDTVQNVHTIWALREVKPEEQAVVLKYPDQIGTPQNMAVNSSLTAHLRNVSKDSPAASPFQNYSSLHSQGRTTSSPGLHSRSHSPAISNMAALSRSHSPAIGVPSFSGVQRFNMSYTPSPKRYSTSHSPNSTFNDSLLANEAEPIAPRLCIDHLWTETVSNHRERNCQATKAFITSDLCEQKFLCFLVESQHQLRCVKFLESNDLSQLIFLSVTTISARDAAPIEGIDAMLVLEVNGSLVLYTGVARVGKVFIPGLPAPSLNRSTPMPRPSTPLDSISTPARPVSRHAHHLDEVVMLSPVPELRGSTKFNESSLIEDCTVQPFGTYVHAMRDPVHNRVTLEMNNGSLLRISIPEIANSELVRKCLLAIKYILPKEIAVKVLIKWYNIHNAPGGPSCHSEWNVFVTCLMTLMGYSTDRLGWTRNLDLEGSLSPVIAPKKARPSEMGSDDDWEYLLGSEYNRQVDSHLLASALNLDSVEPLPPNEELSSQLSLDHSAPLFCHIPAVFYVLHLVYEELKLDNLMRDGTRSLVILLLQMARDLQFEEYIDFYWRDYPSIFKTSKQSCIIDQAQIGHMNQPSFFTVEPPCVFQWLSCCLKGGGVLPFPYLPGICERTKLVVLSFALYILGDDNAVSSDVSKYLVKISAGQKKQVNEQDSKRMSMIKPCVLNSSIAEKLVIWLTNTGFTLKDLESVPFGAALPIRDAIYQCRKQPSSDWSEAVCLLIGRQDLTKQAHEVTLAKGKATIGQMITSDMPPANEAEEEDDGMNDMNQEVMSLIWSKDLRVQEVRRLLQSALSVRVNVVHLPEFNDHEYIEEKENKLLQLCQRTMSLPVGRGMFTLFSYHPVPTEPLPVPKLNLTGRAPPRNTTVDLNSGNIDVPPNMASWSSFHNGVAAGLKIAPASQIDSAWIAYNKPKNAELANEYAGFLMALGLNGHLTKLATLNIHDYLTKGHEMTSIGLLLGVSAAKLGTMDMSITRLLSIHIPALLPPTSTELDVPHNVQVAAVVGIGLVYQGTSHRHNAEVLLAEIGRPPGPEMEYCTDRESYSLAAGLALGMVCLGHGSNLIGMSDLNVPEQLYQYMVGGHRRSQAGINREKHKSPSYQIKEGDTINVDVTCPGATLALAMIYLKTNNRSIADWLRAPDTMFLLDFIKPEFLLLRTLARCLIMWEEILPNAQWINSNVPQIIRENSVSLQSQEVSASEDLNMETLAQAHIYIIAGACMAVGFRFAGTANSDAFNCLYKFARNFMQCLPASTAVIMGHYNLETCLSIVLLSLSMVMAGSGNLKVLQLCRFMHKKTGGELNYGFHMAHHMALGLLFLGGGRYTLSTSNSAIAALLCALYPHFPSHSTDNRYHLQALRHLYVLAAEPRLLVPVDVDTSTPCYALLEVTYKGSQWYEETTVELMAPTLLPELDLLKQIKVKGPRYWELTIDLNKGTQHLQSILSRDGILYVKLRAGKVSYKEDPTGWQSLLAQTVNHRSPEVRGFKPEAIKTFTSDAALVSFAECFCKPAKNLAHKQDVLSLFTSILYECVTQENPEILPTYMAIDQAVRRLERKEMSETFELWQIKLVLEFSSSKILQERLKQTPGEGLLMNSEFLPVMKCSSDNTLDQWLYAYGDVLKSYLTGQPYEEAHMNMLACFLVYHSIPTRGKIVGVGMEGATSFSDLLKFTRLGVPLHFWNKTKVPVCYQSVLKSLVFWPRPRSTDSCSVAVLALPGLLANLSKSQLIPSQTTIYLGNCLNSSSMIGTLSENRIQRHHTCLRLFQLEVSREVVSDFWA</sequence>
<feature type="compositionally biased region" description="Polar residues" evidence="6">
    <location>
        <begin position="312"/>
        <end position="337"/>
    </location>
</feature>
<evidence type="ECO:0000313" key="12">
    <source>
        <dbReference type="Proteomes" id="UP001369086"/>
    </source>
</evidence>
<feature type="region of interest" description="Disordered" evidence="6">
    <location>
        <begin position="307"/>
        <end position="337"/>
    </location>
</feature>
<evidence type="ECO:0000256" key="5">
    <source>
        <dbReference type="ARBA" id="ARBA00023306"/>
    </source>
</evidence>
<dbReference type="Pfam" id="PF20518">
    <property type="entry name" value="Apc1_MidN"/>
    <property type="match status" value="1"/>
</dbReference>
<evidence type="ECO:0000259" key="8">
    <source>
        <dbReference type="Pfam" id="PF18122"/>
    </source>
</evidence>
<evidence type="ECO:0000259" key="10">
    <source>
        <dbReference type="Pfam" id="PF21282"/>
    </source>
</evidence>
<name>A0ABR0ZWV1_HUSHU</name>
<protein>
    <submittedName>
        <fullName evidence="11">Anaphase-promoting complex subunit 1 isoform X1</fullName>
    </submittedName>
</protein>
<dbReference type="InterPro" id="IPR046794">
    <property type="entry name" value="Apc1_MidN"/>
</dbReference>